<protein>
    <recommendedName>
        <fullName evidence="3">N-acetyltransferase</fullName>
    </recommendedName>
</protein>
<accession>A0A7W6EPY7</accession>
<organism evidence="1 2">
    <name type="scientific">Runella defluvii</name>
    <dbReference type="NCBI Taxonomy" id="370973"/>
    <lineage>
        <taxon>Bacteria</taxon>
        <taxon>Pseudomonadati</taxon>
        <taxon>Bacteroidota</taxon>
        <taxon>Cytophagia</taxon>
        <taxon>Cytophagales</taxon>
        <taxon>Spirosomataceae</taxon>
        <taxon>Runella</taxon>
    </lineage>
</organism>
<dbReference type="RefSeq" id="WP_183972922.1">
    <property type="nucleotide sequence ID" value="NZ_JACIBY010000003.1"/>
</dbReference>
<reference evidence="1 2" key="1">
    <citation type="submission" date="2020-08" db="EMBL/GenBank/DDBJ databases">
        <title>Genomic Encyclopedia of Type Strains, Phase IV (KMG-IV): sequencing the most valuable type-strain genomes for metagenomic binning, comparative biology and taxonomic classification.</title>
        <authorList>
            <person name="Goeker M."/>
        </authorList>
    </citation>
    <scope>NUCLEOTIDE SEQUENCE [LARGE SCALE GENOMIC DNA]</scope>
    <source>
        <strain evidence="1 2">DSM 17976</strain>
    </source>
</reference>
<comment type="caution">
    <text evidence="1">The sequence shown here is derived from an EMBL/GenBank/DDBJ whole genome shotgun (WGS) entry which is preliminary data.</text>
</comment>
<evidence type="ECO:0000313" key="1">
    <source>
        <dbReference type="EMBL" id="MBB3837958.1"/>
    </source>
</evidence>
<keyword evidence="2" id="KW-1185">Reference proteome</keyword>
<gene>
    <name evidence="1" type="ORF">FHS57_001955</name>
</gene>
<proteinExistence type="predicted"/>
<evidence type="ECO:0008006" key="3">
    <source>
        <dbReference type="Google" id="ProtNLM"/>
    </source>
</evidence>
<dbReference type="Proteomes" id="UP000541352">
    <property type="component" value="Unassembled WGS sequence"/>
</dbReference>
<name>A0A7W6EPY7_9BACT</name>
<evidence type="ECO:0000313" key="2">
    <source>
        <dbReference type="Proteomes" id="UP000541352"/>
    </source>
</evidence>
<dbReference type="EMBL" id="JACIBY010000003">
    <property type="protein sequence ID" value="MBB3837958.1"/>
    <property type="molecule type" value="Genomic_DNA"/>
</dbReference>
<sequence>MTKISEQIDKLTSSIENAITGERFLTDVLPVFSSEIKASDWVFNWKAETKYNSRSVFKLVTHENPKVIHGLLSIEDKNDHIFMHLLESAKFNKGKNKVYEGVAGNLVAYACKVAFEYNYDGIVSFVSKTQLIEHYQETLGAKQFGRGSQMFIDTPQSYQLFKRYFPNEKQS</sequence>
<dbReference type="AlphaFoldDB" id="A0A7W6EPY7"/>